<name>A0A7H8QHE7_TALRU</name>
<dbReference type="Proteomes" id="UP000509510">
    <property type="component" value="Chromosome I"/>
</dbReference>
<dbReference type="OrthoDB" id="4223951at2759"/>
<evidence type="ECO:0000313" key="3">
    <source>
        <dbReference type="Proteomes" id="UP000509510"/>
    </source>
</evidence>
<sequence>MNVGKLRNLSLSRQYARGITSRGCRPGALSPLTRKSISTCLPRRPVTNPCSRQPTSSVVFSRQYAIEKGTVKPVSSVHDVEEVDAALQQMISEGSNLAETITRQNEDIQIGSELMIHAVYDSLIDLSLQLVVKLYPDGVTGLINAEDAYTSFPPGMEEYVKQVRNGLRLNGPENVHKTSFEDAVERTTRMFNLVEKAHAELGHLFGEHHETLNEKVQNMWSLLKRAEKADKFIETETENEEKDAASDKSTMTSEKKEFDTLKSKISKLVDETQRMRNDRSNLEHPQNVGEGIAWGLFGIGAAVAAGTRSRLSGSINVNESKLEHERDLQKTHKIRYDNAFARLEKVNVTLGALKSQKNSVDEHVKSLEKVVASSKKALGFVVDRKNILSRIHNDLINMTKFATRYKAHQYDERASLGFLAKGIVDVLDATPDWPGTVVPVVLTAMFLRWPPSIVLSDSDDVLGESEGGDNEAQVKLDRVVEKASLNYIKFAKAANPQPHLNDYLHDVEFDWEHTFARWRKIIEDGEFTGFRPAPAIPLRPYD</sequence>
<dbReference type="AlphaFoldDB" id="A0A7H8QHE7"/>
<evidence type="ECO:0000256" key="1">
    <source>
        <dbReference type="SAM" id="MobiDB-lite"/>
    </source>
</evidence>
<reference evidence="3" key="1">
    <citation type="submission" date="2020-06" db="EMBL/GenBank/DDBJ databases">
        <title>A chromosome-scale genome assembly of Talaromyces rugulosus W13939.</title>
        <authorList>
            <person name="Wang B."/>
            <person name="Guo L."/>
            <person name="Ye K."/>
            <person name="Wang L."/>
        </authorList>
    </citation>
    <scope>NUCLEOTIDE SEQUENCE [LARGE SCALE GENOMIC DNA]</scope>
    <source>
        <strain evidence="3">W13939</strain>
    </source>
</reference>
<gene>
    <name evidence="2" type="ORF">TRUGW13939_00478</name>
</gene>
<protein>
    <submittedName>
        <fullName evidence="2">Uncharacterized protein</fullName>
    </submittedName>
</protein>
<dbReference type="KEGG" id="trg:TRUGW13939_00478"/>
<dbReference type="GeneID" id="55987991"/>
<proteinExistence type="predicted"/>
<organism evidence="2 3">
    <name type="scientific">Talaromyces rugulosus</name>
    <name type="common">Penicillium rugulosum</name>
    <dbReference type="NCBI Taxonomy" id="121627"/>
    <lineage>
        <taxon>Eukaryota</taxon>
        <taxon>Fungi</taxon>
        <taxon>Dikarya</taxon>
        <taxon>Ascomycota</taxon>
        <taxon>Pezizomycotina</taxon>
        <taxon>Eurotiomycetes</taxon>
        <taxon>Eurotiomycetidae</taxon>
        <taxon>Eurotiales</taxon>
        <taxon>Trichocomaceae</taxon>
        <taxon>Talaromyces</taxon>
        <taxon>Talaromyces sect. Islandici</taxon>
    </lineage>
</organism>
<dbReference type="RefSeq" id="XP_035339578.1">
    <property type="nucleotide sequence ID" value="XM_035483685.1"/>
</dbReference>
<feature type="region of interest" description="Disordered" evidence="1">
    <location>
        <begin position="234"/>
        <end position="257"/>
    </location>
</feature>
<keyword evidence="3" id="KW-1185">Reference proteome</keyword>
<accession>A0A7H8QHE7</accession>
<dbReference type="EMBL" id="CP055898">
    <property type="protein sequence ID" value="QKX53399.1"/>
    <property type="molecule type" value="Genomic_DNA"/>
</dbReference>
<evidence type="ECO:0000313" key="2">
    <source>
        <dbReference type="EMBL" id="QKX53399.1"/>
    </source>
</evidence>